<evidence type="ECO:0000256" key="2">
    <source>
        <dbReference type="ARBA" id="ARBA00008974"/>
    </source>
</evidence>
<dbReference type="GeneID" id="42798934"/>
<evidence type="ECO:0000256" key="6">
    <source>
        <dbReference type="SAM" id="Phobius"/>
    </source>
</evidence>
<dbReference type="OrthoDB" id="43742at2157"/>
<reference evidence="7 8" key="1">
    <citation type="submission" date="2019-10" db="EMBL/GenBank/DDBJ databases">
        <title>Genome Sequences from Six Type Strain Members of the Archaeal Family Sulfolobaceae: Acidianus ambivalens, Acidianus infernus, Metallosphaera prunae, Stygiolobus azoricus, Sulfolobus metallicus, and Sulfurisphaera ohwakuensis.</title>
        <authorList>
            <person name="Counts J.A."/>
            <person name="Kelly R.M."/>
        </authorList>
    </citation>
    <scope>NUCLEOTIDE SEQUENCE [LARGE SCALE GENOMIC DNA]</scope>
    <source>
        <strain evidence="7 8">FC6</strain>
    </source>
</reference>
<dbReference type="KEGG" id="sazo:D1868_07645"/>
<dbReference type="PANTHER" id="PTHR30618:SF0">
    <property type="entry name" value="PURINE-URACIL PERMEASE NCS1"/>
    <property type="match status" value="1"/>
</dbReference>
<feature type="transmembrane region" description="Helical" evidence="6">
    <location>
        <begin position="409"/>
        <end position="428"/>
    </location>
</feature>
<dbReference type="Proteomes" id="UP000423396">
    <property type="component" value="Chromosome"/>
</dbReference>
<feature type="transmembrane region" description="Helical" evidence="6">
    <location>
        <begin position="55"/>
        <end position="75"/>
    </location>
</feature>
<feature type="transmembrane region" description="Helical" evidence="6">
    <location>
        <begin position="217"/>
        <end position="237"/>
    </location>
</feature>
<feature type="transmembrane region" description="Helical" evidence="6">
    <location>
        <begin position="121"/>
        <end position="143"/>
    </location>
</feature>
<dbReference type="GO" id="GO:0015205">
    <property type="term" value="F:nucleobase transmembrane transporter activity"/>
    <property type="evidence" value="ECO:0007669"/>
    <property type="project" value="TreeGrafter"/>
</dbReference>
<keyword evidence="8" id="KW-1185">Reference proteome</keyword>
<sequence length="541" mass="60851">MSEDQAINPLEVTRYYPEKGQVELTIALPQERFLWNADIHPVPVKQRTWGPLTYFLIWVSMAFIIPSWTLASVGIVMGLNALQSILIVFLGNVIVLVPMIIQSHGGARYALAEPQLTRSRWGIYGAIFPSWLRAVIGAGWWGIESYIITEATTAIYAIMTGKINVIAYTVSHYADYPFVLSKDFPNIFWGTFAIVILAQILVFYFSPITKAQPVLKWLARLSGPIILLGYLLTWSYFMQKVNWNVNILSLSTSSGNLLSMLAFLNANIAFWATMAITMPDYTRFAKSQIAQTLGQIPMPFLMLSIAAMSTMTTASSLKLYGQPIWDPIVLVTLHMPPSLNVFVLFTFILATFTVNVFANAVGPAYDIANTFPKKLTWFKGSLILIVIGLALGAWSYYGNAYSYIESWLLTYGGLLGSVEGIIIFDYALIRRFKFELLDIFLSNGRFRYWKGVNPAAVITFLVVSLILYLPYRGENILLSNAWVFSFIASGLIYTPLMVLWVIPKYQKDLSGSLITGYYSDVTKKIFNISQKDDDRNSKDTL</sequence>
<dbReference type="RefSeq" id="WP_156007061.1">
    <property type="nucleotide sequence ID" value="NZ_CP045483.1"/>
</dbReference>
<feature type="transmembrane region" description="Helical" evidence="6">
    <location>
        <begin position="187"/>
        <end position="205"/>
    </location>
</feature>
<gene>
    <name evidence="7" type="ORF">D1868_07645</name>
</gene>
<comment type="subcellular location">
    <subcellularLocation>
        <location evidence="1">Membrane</location>
        <topology evidence="1">Multi-pass membrane protein</topology>
    </subcellularLocation>
</comment>
<feature type="transmembrane region" description="Helical" evidence="6">
    <location>
        <begin position="377"/>
        <end position="397"/>
    </location>
</feature>
<comment type="similarity">
    <text evidence="2">Belongs to the purine-cytosine permease (2.A.39) family.</text>
</comment>
<feature type="transmembrane region" description="Helical" evidence="6">
    <location>
        <begin position="300"/>
        <end position="321"/>
    </location>
</feature>
<feature type="transmembrane region" description="Helical" evidence="6">
    <location>
        <begin position="481"/>
        <end position="502"/>
    </location>
</feature>
<dbReference type="InterPro" id="IPR001248">
    <property type="entry name" value="Pur-cyt_permease"/>
</dbReference>
<keyword evidence="5 6" id="KW-0472">Membrane</keyword>
<evidence type="ECO:0000256" key="4">
    <source>
        <dbReference type="ARBA" id="ARBA00022989"/>
    </source>
</evidence>
<feature type="transmembrane region" description="Helical" evidence="6">
    <location>
        <begin position="448"/>
        <end position="469"/>
    </location>
</feature>
<evidence type="ECO:0000256" key="1">
    <source>
        <dbReference type="ARBA" id="ARBA00004141"/>
    </source>
</evidence>
<name>A0A650CPU0_9CREN</name>
<dbReference type="PANTHER" id="PTHR30618">
    <property type="entry name" value="NCS1 FAMILY PURINE/PYRIMIDINE TRANSPORTER"/>
    <property type="match status" value="1"/>
</dbReference>
<evidence type="ECO:0000313" key="8">
    <source>
        <dbReference type="Proteomes" id="UP000423396"/>
    </source>
</evidence>
<evidence type="ECO:0000313" key="7">
    <source>
        <dbReference type="EMBL" id="QGR19864.1"/>
    </source>
</evidence>
<dbReference type="Pfam" id="PF02133">
    <property type="entry name" value="Transp_cyt_pur"/>
    <property type="match status" value="1"/>
</dbReference>
<dbReference type="EMBL" id="CP045483">
    <property type="protein sequence ID" value="QGR19864.1"/>
    <property type="molecule type" value="Genomic_DNA"/>
</dbReference>
<feature type="transmembrane region" description="Helical" evidence="6">
    <location>
        <begin position="257"/>
        <end position="279"/>
    </location>
</feature>
<evidence type="ECO:0000256" key="5">
    <source>
        <dbReference type="ARBA" id="ARBA00023136"/>
    </source>
</evidence>
<dbReference type="Gene3D" id="1.10.4160.10">
    <property type="entry name" value="Hydantoin permease"/>
    <property type="match status" value="1"/>
</dbReference>
<dbReference type="GO" id="GO:0005886">
    <property type="term" value="C:plasma membrane"/>
    <property type="evidence" value="ECO:0007669"/>
    <property type="project" value="TreeGrafter"/>
</dbReference>
<dbReference type="AlphaFoldDB" id="A0A650CPU0"/>
<accession>A0A650CPU0</accession>
<feature type="transmembrane region" description="Helical" evidence="6">
    <location>
        <begin position="341"/>
        <end position="365"/>
    </location>
</feature>
<keyword evidence="4 6" id="KW-1133">Transmembrane helix</keyword>
<dbReference type="InterPro" id="IPR045225">
    <property type="entry name" value="Uracil/uridine/allantoin_perm"/>
</dbReference>
<keyword evidence="3 6" id="KW-0812">Transmembrane</keyword>
<protein>
    <submittedName>
        <fullName evidence="7">Transporter</fullName>
    </submittedName>
</protein>
<proteinExistence type="inferred from homology"/>
<evidence type="ECO:0000256" key="3">
    <source>
        <dbReference type="ARBA" id="ARBA00022692"/>
    </source>
</evidence>
<feature type="transmembrane region" description="Helical" evidence="6">
    <location>
        <begin position="81"/>
        <end position="101"/>
    </location>
</feature>
<organism evidence="7 8">
    <name type="scientific">Stygiolobus azoricus</name>
    <dbReference type="NCBI Taxonomy" id="41675"/>
    <lineage>
        <taxon>Archaea</taxon>
        <taxon>Thermoproteota</taxon>
        <taxon>Thermoprotei</taxon>
        <taxon>Sulfolobales</taxon>
        <taxon>Sulfolobaceae</taxon>
        <taxon>Stygiolobus</taxon>
    </lineage>
</organism>